<dbReference type="InterPro" id="IPR009057">
    <property type="entry name" value="Homeodomain-like_sf"/>
</dbReference>
<evidence type="ECO:0000256" key="1">
    <source>
        <dbReference type="PROSITE-ProRule" id="PRU00320"/>
    </source>
</evidence>
<feature type="region of interest" description="Disordered" evidence="2">
    <location>
        <begin position="22"/>
        <end position="59"/>
    </location>
</feature>
<dbReference type="SUPFAM" id="SSF46689">
    <property type="entry name" value="Homeodomain-like"/>
    <property type="match status" value="1"/>
</dbReference>
<comment type="subcellular location">
    <subcellularLocation>
        <location evidence="1">Nucleus</location>
    </subcellularLocation>
</comment>
<sequence length="543" mass="60625">MKLSDVTDNDDLPEINIRFENRAMVSNAEGDDDHNSAEKLDENSETATVSGNPESNKESNDEVIPYLHYHTLPNAYPFLDLGEIPDILNTGTIPMYPSKRRRWSPESMAAAVNEVKNGFLSLLKASKKYNVPKSTLHDHVTDRVKEGAVNGKTPVLTADEEKQLLKSATERAEMGVGFSKRNFLRAAGALARFKNGAPSEKWWTLFKKRNGGEVSLRQPEATATIRHQMMTRQRTDKYFFALNDVLTTNRLDNKPMNIWNMDESFIALSSDSPLVVARTGTKYIHSKSGNRENITILACGNAAGVMMPPHFITKGKTQQALKSWDTENAPFGSLISVSDSGWTKQGMSLLWFENVFLKNIGEERPQILIFDGHDSHHHAELIESARENQIILMEMPAHCSHWLQPLDRSVFGPLKKKWQEISSSFTTETACPVTHANFFRLFTKSWSSLKPDYLVNGFRVTGIYPFNPSAIPNEAYLPSQLYADPAGDSAKGNPEAMTSSYISFPADCDMAGECTPALPHSTPSVAASTAYSETERVFHRKVE</sequence>
<dbReference type="PROSITE" id="PS50960">
    <property type="entry name" value="HTH_PSQ"/>
    <property type="match status" value="1"/>
</dbReference>
<dbReference type="InterPro" id="IPR007889">
    <property type="entry name" value="HTH_Psq"/>
</dbReference>
<evidence type="ECO:0000256" key="2">
    <source>
        <dbReference type="SAM" id="MobiDB-lite"/>
    </source>
</evidence>
<feature type="compositionally biased region" description="Polar residues" evidence="2">
    <location>
        <begin position="45"/>
        <end position="54"/>
    </location>
</feature>
<dbReference type="GO" id="GO:0005634">
    <property type="term" value="C:nucleus"/>
    <property type="evidence" value="ECO:0007669"/>
    <property type="project" value="UniProtKB-SubCell"/>
</dbReference>
<dbReference type="GO" id="GO:0003677">
    <property type="term" value="F:DNA binding"/>
    <property type="evidence" value="ECO:0007669"/>
    <property type="project" value="UniProtKB-UniRule"/>
</dbReference>
<keyword evidence="5" id="KW-1185">Reference proteome</keyword>
<dbReference type="PANTHER" id="PTHR19303:SF74">
    <property type="entry name" value="POGO TRANSPOSABLE ELEMENT WITH KRAB DOMAIN"/>
    <property type="match status" value="1"/>
</dbReference>
<evidence type="ECO:0000259" key="3">
    <source>
        <dbReference type="PROSITE" id="PS50960"/>
    </source>
</evidence>
<keyword evidence="1" id="KW-0238">DNA-binding</keyword>
<reference evidence="4" key="1">
    <citation type="submission" date="2022-08" db="UniProtKB">
        <authorList>
            <consortium name="EnsemblMetazoa"/>
        </authorList>
    </citation>
    <scope>IDENTIFICATION</scope>
    <source>
        <strain evidence="4">05x7-T-G4-1.051#20</strain>
    </source>
</reference>
<dbReference type="Gene3D" id="1.10.10.60">
    <property type="entry name" value="Homeodomain-like"/>
    <property type="match status" value="1"/>
</dbReference>
<evidence type="ECO:0000313" key="4">
    <source>
        <dbReference type="EnsemblMetazoa" id="G30573.1:cds"/>
    </source>
</evidence>
<organism evidence="4 5">
    <name type="scientific">Magallana gigas</name>
    <name type="common">Pacific oyster</name>
    <name type="synonym">Crassostrea gigas</name>
    <dbReference type="NCBI Taxonomy" id="29159"/>
    <lineage>
        <taxon>Eukaryota</taxon>
        <taxon>Metazoa</taxon>
        <taxon>Spiralia</taxon>
        <taxon>Lophotrochozoa</taxon>
        <taxon>Mollusca</taxon>
        <taxon>Bivalvia</taxon>
        <taxon>Autobranchia</taxon>
        <taxon>Pteriomorphia</taxon>
        <taxon>Ostreida</taxon>
        <taxon>Ostreoidea</taxon>
        <taxon>Ostreidae</taxon>
        <taxon>Magallana</taxon>
    </lineage>
</organism>
<name>A0A8W8LXG9_MAGGI</name>
<dbReference type="AlphaFoldDB" id="A0A8W8LXG9"/>
<dbReference type="Pfam" id="PF03184">
    <property type="entry name" value="DDE_1"/>
    <property type="match status" value="1"/>
</dbReference>
<dbReference type="Proteomes" id="UP000005408">
    <property type="component" value="Unassembled WGS sequence"/>
</dbReference>
<feature type="domain" description="HTH psq-type" evidence="3">
    <location>
        <begin position="99"/>
        <end position="146"/>
    </location>
</feature>
<dbReference type="InterPro" id="IPR036397">
    <property type="entry name" value="RNaseH_sf"/>
</dbReference>
<keyword evidence="1" id="KW-0539">Nucleus</keyword>
<dbReference type="InterPro" id="IPR050863">
    <property type="entry name" value="CenT-Element_Derived"/>
</dbReference>
<dbReference type="Pfam" id="PF05225">
    <property type="entry name" value="HTH_psq"/>
    <property type="match status" value="1"/>
</dbReference>
<dbReference type="PANTHER" id="PTHR19303">
    <property type="entry name" value="TRANSPOSON"/>
    <property type="match status" value="1"/>
</dbReference>
<protein>
    <recommendedName>
        <fullName evidence="3">HTH psq-type domain-containing protein</fullName>
    </recommendedName>
</protein>
<dbReference type="InterPro" id="IPR004875">
    <property type="entry name" value="DDE_SF_endonuclease_dom"/>
</dbReference>
<evidence type="ECO:0000313" key="5">
    <source>
        <dbReference type="Proteomes" id="UP000005408"/>
    </source>
</evidence>
<accession>A0A8W8LXG9</accession>
<feature type="DNA-binding region" description="H-T-H motif" evidence="1">
    <location>
        <begin position="122"/>
        <end position="142"/>
    </location>
</feature>
<dbReference type="EnsemblMetazoa" id="G30573.1">
    <property type="protein sequence ID" value="G30573.1:cds"/>
    <property type="gene ID" value="G30573"/>
</dbReference>
<dbReference type="Gene3D" id="3.30.420.10">
    <property type="entry name" value="Ribonuclease H-like superfamily/Ribonuclease H"/>
    <property type="match status" value="1"/>
</dbReference>
<proteinExistence type="predicted"/>
<feature type="compositionally biased region" description="Basic and acidic residues" evidence="2">
    <location>
        <begin position="33"/>
        <end position="42"/>
    </location>
</feature>